<reference evidence="4 5" key="1">
    <citation type="submission" date="2017-03" db="EMBL/GenBank/DDBJ databases">
        <title>Genomes of endolithic fungi from Antarctica.</title>
        <authorList>
            <person name="Coleine C."/>
            <person name="Masonjones S."/>
            <person name="Stajich J.E."/>
        </authorList>
    </citation>
    <scope>NUCLEOTIDE SEQUENCE [LARGE SCALE GENOMIC DNA]</scope>
    <source>
        <strain evidence="4 5">CCFEE 5311</strain>
    </source>
</reference>
<sequence>MSGTSNVGGAGVYEAGDQRTRKDADIEAEKKDARFHEGKDNSHKANDAKDERSIANKLERESKRENESEKEDIEAIQYKQDATLPARSHGNEPSKGAKIDQELREEEEAILAKKGSFGPKQ</sequence>
<gene>
    <name evidence="4" type="ORF">B0A54_15465</name>
    <name evidence="2" type="ORF">LTR82_008891</name>
    <name evidence="3" type="ORF">LTR91_019555</name>
</gene>
<dbReference type="PANTHER" id="PTHR39475">
    <property type="entry name" value="CONIDIATION-SPECIFIC PROTEIN 6"/>
    <property type="match status" value="1"/>
</dbReference>
<evidence type="ECO:0000313" key="5">
    <source>
        <dbReference type="Proteomes" id="UP000310066"/>
    </source>
</evidence>
<feature type="compositionally biased region" description="Basic and acidic residues" evidence="1">
    <location>
        <begin position="89"/>
        <end position="102"/>
    </location>
</feature>
<dbReference type="EMBL" id="NAJP01000089">
    <property type="protein sequence ID" value="TKA32661.1"/>
    <property type="molecule type" value="Genomic_DNA"/>
</dbReference>
<evidence type="ECO:0000313" key="3">
    <source>
        <dbReference type="EMBL" id="KAK0962212.1"/>
    </source>
</evidence>
<name>A0A4U0UB53_9PEZI</name>
<dbReference type="AlphaFoldDB" id="A0A4U0UB53"/>
<reference evidence="3" key="3">
    <citation type="submission" date="2023-06" db="EMBL/GenBank/DDBJ databases">
        <title>Black Yeasts Isolated from many extreme environments.</title>
        <authorList>
            <person name="Coleine C."/>
            <person name="Stajich J.E."/>
            <person name="Selbmann L."/>
        </authorList>
    </citation>
    <scope>NUCLEOTIDE SEQUENCE</scope>
    <source>
        <strain evidence="3">CCFEE 5200</strain>
    </source>
</reference>
<comment type="caution">
    <text evidence="4">The sequence shown here is derived from an EMBL/GenBank/DDBJ whole genome shotgun (WGS) entry which is preliminary data.</text>
</comment>
<dbReference type="Proteomes" id="UP001175353">
    <property type="component" value="Unassembled WGS sequence"/>
</dbReference>
<reference evidence="2" key="2">
    <citation type="submission" date="2021-12" db="EMBL/GenBank/DDBJ databases">
        <title>Black yeast isolated from Biological Soil Crust.</title>
        <authorList>
            <person name="Kurbessoian T."/>
        </authorList>
    </citation>
    <scope>NUCLEOTIDE SEQUENCE</scope>
    <source>
        <strain evidence="2">CCFEE 5208</strain>
    </source>
</reference>
<evidence type="ECO:0000313" key="6">
    <source>
        <dbReference type="Proteomes" id="UP001175353"/>
    </source>
</evidence>
<organism evidence="4 5">
    <name type="scientific">Friedmanniomyces endolithicus</name>
    <dbReference type="NCBI Taxonomy" id="329885"/>
    <lineage>
        <taxon>Eukaryota</taxon>
        <taxon>Fungi</taxon>
        <taxon>Dikarya</taxon>
        <taxon>Ascomycota</taxon>
        <taxon>Pezizomycotina</taxon>
        <taxon>Dothideomycetes</taxon>
        <taxon>Dothideomycetidae</taxon>
        <taxon>Mycosphaerellales</taxon>
        <taxon>Teratosphaeriaceae</taxon>
        <taxon>Friedmanniomyces</taxon>
    </lineage>
</organism>
<dbReference type="PANTHER" id="PTHR39475:SF1">
    <property type="entry name" value="CONIDIATION-SPECIFIC PROTEIN 6"/>
    <property type="match status" value="1"/>
</dbReference>
<dbReference type="OrthoDB" id="3358750at2759"/>
<feature type="region of interest" description="Disordered" evidence="1">
    <location>
        <begin position="1"/>
        <end position="121"/>
    </location>
</feature>
<feature type="compositionally biased region" description="Basic and acidic residues" evidence="1">
    <location>
        <begin position="16"/>
        <end position="67"/>
    </location>
</feature>
<protein>
    <submittedName>
        <fullName evidence="4">Uncharacterized protein</fullName>
    </submittedName>
</protein>
<evidence type="ECO:0000313" key="4">
    <source>
        <dbReference type="EMBL" id="TKA32661.1"/>
    </source>
</evidence>
<dbReference type="EMBL" id="JASUXU010000027">
    <property type="protein sequence ID" value="KAK0319956.1"/>
    <property type="molecule type" value="Genomic_DNA"/>
</dbReference>
<proteinExistence type="predicted"/>
<dbReference type="Proteomes" id="UP000310066">
    <property type="component" value="Unassembled WGS sequence"/>
</dbReference>
<accession>A0A4U0UB53</accession>
<keyword evidence="6" id="KW-1185">Reference proteome</keyword>
<feature type="compositionally biased region" description="Gly residues" evidence="1">
    <location>
        <begin position="1"/>
        <end position="11"/>
    </location>
</feature>
<dbReference type="EMBL" id="JAUJLE010000298">
    <property type="protein sequence ID" value="KAK0962212.1"/>
    <property type="molecule type" value="Genomic_DNA"/>
</dbReference>
<dbReference type="Proteomes" id="UP001168146">
    <property type="component" value="Unassembled WGS sequence"/>
</dbReference>
<evidence type="ECO:0000313" key="2">
    <source>
        <dbReference type="EMBL" id="KAK0319956.1"/>
    </source>
</evidence>
<evidence type="ECO:0000256" key="1">
    <source>
        <dbReference type="SAM" id="MobiDB-lite"/>
    </source>
</evidence>